<feature type="chain" id="PRO_5045445217" evidence="1">
    <location>
        <begin position="18"/>
        <end position="152"/>
    </location>
</feature>
<dbReference type="RefSeq" id="WP_233372514.1">
    <property type="nucleotide sequence ID" value="NZ_JAJTWU010000005.1"/>
</dbReference>
<dbReference type="Proteomes" id="UP001200741">
    <property type="component" value="Unassembled WGS sequence"/>
</dbReference>
<evidence type="ECO:0000313" key="3">
    <source>
        <dbReference type="Proteomes" id="UP001200741"/>
    </source>
</evidence>
<protein>
    <submittedName>
        <fullName evidence="2">Uncharacterized protein</fullName>
    </submittedName>
</protein>
<sequence length="152" mass="16350">MRFIPASLVALAAAAGAAPQPFTGPDYSGRYQCRGQDDHEGPYTGTVTLTLVREQSSGRHGAYRFELEVPGYGRYPGEAASDGAQMAIHFALTDQATQDYGTGIASFRKTRDGRWQFSKWYYEPAFKGGNFGSETCMQAKAGSAPAGVSLPH</sequence>
<organism evidence="2 3">
    <name type="scientific">Pelomonas cellulosilytica</name>
    <dbReference type="NCBI Taxonomy" id="2906762"/>
    <lineage>
        <taxon>Bacteria</taxon>
        <taxon>Pseudomonadati</taxon>
        <taxon>Pseudomonadota</taxon>
        <taxon>Betaproteobacteria</taxon>
        <taxon>Burkholderiales</taxon>
        <taxon>Sphaerotilaceae</taxon>
        <taxon>Roseateles</taxon>
    </lineage>
</organism>
<reference evidence="2 3" key="1">
    <citation type="submission" date="2021-12" db="EMBL/GenBank/DDBJ databases">
        <title>Genome seq of P8.</title>
        <authorList>
            <person name="Seo T."/>
        </authorList>
    </citation>
    <scope>NUCLEOTIDE SEQUENCE [LARGE SCALE GENOMIC DNA]</scope>
    <source>
        <strain evidence="2 3">P8</strain>
    </source>
</reference>
<gene>
    <name evidence="2" type="ORF">LXT13_13905</name>
</gene>
<dbReference type="EMBL" id="JAJTWU010000005">
    <property type="protein sequence ID" value="MCE4555499.1"/>
    <property type="molecule type" value="Genomic_DNA"/>
</dbReference>
<proteinExistence type="predicted"/>
<accession>A0ABS8XS13</accession>
<name>A0ABS8XS13_9BURK</name>
<comment type="caution">
    <text evidence="2">The sequence shown here is derived from an EMBL/GenBank/DDBJ whole genome shotgun (WGS) entry which is preliminary data.</text>
</comment>
<evidence type="ECO:0000313" key="2">
    <source>
        <dbReference type="EMBL" id="MCE4555499.1"/>
    </source>
</evidence>
<keyword evidence="1" id="KW-0732">Signal</keyword>
<evidence type="ECO:0000256" key="1">
    <source>
        <dbReference type="SAM" id="SignalP"/>
    </source>
</evidence>
<keyword evidence="3" id="KW-1185">Reference proteome</keyword>
<feature type="signal peptide" evidence="1">
    <location>
        <begin position="1"/>
        <end position="17"/>
    </location>
</feature>